<dbReference type="GO" id="GO:0016746">
    <property type="term" value="F:acyltransferase activity"/>
    <property type="evidence" value="ECO:0007669"/>
    <property type="project" value="UniProtKB-KW"/>
</dbReference>
<keyword evidence="6" id="KW-1185">Reference proteome</keyword>
<dbReference type="Pfam" id="PF01553">
    <property type="entry name" value="Acyltransferase"/>
    <property type="match status" value="1"/>
</dbReference>
<comment type="pathway">
    <text evidence="1">Lipid metabolism.</text>
</comment>
<reference evidence="5" key="1">
    <citation type="submission" date="2022-05" db="EMBL/GenBank/DDBJ databases">
        <authorList>
            <person name="Jo J.-H."/>
            <person name="Im W.-T."/>
        </authorList>
    </citation>
    <scope>NUCLEOTIDE SEQUENCE</scope>
    <source>
        <strain evidence="5">SE158</strain>
    </source>
</reference>
<dbReference type="Proteomes" id="UP001165363">
    <property type="component" value="Unassembled WGS sequence"/>
</dbReference>
<protein>
    <submittedName>
        <fullName evidence="5">1-acyl-sn-glycerol-3-phosphate acyltransferase</fullName>
    </submittedName>
</protein>
<dbReference type="RefSeq" id="WP_249847935.1">
    <property type="nucleotide sequence ID" value="NZ_JAMGBD010000001.1"/>
</dbReference>
<evidence type="ECO:0000256" key="1">
    <source>
        <dbReference type="ARBA" id="ARBA00005189"/>
    </source>
</evidence>
<gene>
    <name evidence="5" type="ORF">LZ536_08075</name>
</gene>
<dbReference type="SUPFAM" id="SSF69593">
    <property type="entry name" value="Glycerol-3-phosphate (1)-acyltransferase"/>
    <property type="match status" value="1"/>
</dbReference>
<sequence length="227" mass="25423">MTLIRSLLFAFLFYPGTAVYVTGVILLSPFGDRTVRAIVHGWSDYHHWLVRNVLGIRMIFDGHVPEGAYLIAVKHEAMVETIEGLRLARTPVVVMKRELTQIPFFGWVTRRYGVIGVDREAGAKALRTMLAEAKQAAEQRRPVIIYPEGTRVPHGEKPDLRPGFAGLYRALGLPVVPVAHDSGRLWSRGLVKRPGIIRFKVGEVIPSGLKREEIEARVRDAINALND</sequence>
<dbReference type="EMBL" id="JAMGBD010000001">
    <property type="protein sequence ID" value="MCL6683856.1"/>
    <property type="molecule type" value="Genomic_DNA"/>
</dbReference>
<dbReference type="SMART" id="SM00563">
    <property type="entry name" value="PlsC"/>
    <property type="match status" value="1"/>
</dbReference>
<evidence type="ECO:0000313" key="6">
    <source>
        <dbReference type="Proteomes" id="UP001165363"/>
    </source>
</evidence>
<evidence type="ECO:0000313" key="5">
    <source>
        <dbReference type="EMBL" id="MCL6683856.1"/>
    </source>
</evidence>
<accession>A0ABT0RMI7</accession>
<feature type="domain" description="Phospholipid/glycerol acyltransferase" evidence="4">
    <location>
        <begin position="69"/>
        <end position="183"/>
    </location>
</feature>
<keyword evidence="2" id="KW-0808">Transferase</keyword>
<dbReference type="CDD" id="cd07989">
    <property type="entry name" value="LPLAT_AGPAT-like"/>
    <property type="match status" value="1"/>
</dbReference>
<organism evidence="5 6">
    <name type="scientific">Sphingomonas alba</name>
    <dbReference type="NCBI Taxonomy" id="2908208"/>
    <lineage>
        <taxon>Bacteria</taxon>
        <taxon>Pseudomonadati</taxon>
        <taxon>Pseudomonadota</taxon>
        <taxon>Alphaproteobacteria</taxon>
        <taxon>Sphingomonadales</taxon>
        <taxon>Sphingomonadaceae</taxon>
        <taxon>Sphingomonas</taxon>
    </lineage>
</organism>
<proteinExistence type="predicted"/>
<keyword evidence="3 5" id="KW-0012">Acyltransferase</keyword>
<comment type="caution">
    <text evidence="5">The sequence shown here is derived from an EMBL/GenBank/DDBJ whole genome shotgun (WGS) entry which is preliminary data.</text>
</comment>
<dbReference type="PANTHER" id="PTHR10434">
    <property type="entry name" value="1-ACYL-SN-GLYCEROL-3-PHOSPHATE ACYLTRANSFERASE"/>
    <property type="match status" value="1"/>
</dbReference>
<evidence type="ECO:0000256" key="2">
    <source>
        <dbReference type="ARBA" id="ARBA00022679"/>
    </source>
</evidence>
<name>A0ABT0RMI7_9SPHN</name>
<evidence type="ECO:0000256" key="3">
    <source>
        <dbReference type="ARBA" id="ARBA00023315"/>
    </source>
</evidence>
<dbReference type="PANTHER" id="PTHR10434:SF11">
    <property type="entry name" value="1-ACYL-SN-GLYCEROL-3-PHOSPHATE ACYLTRANSFERASE"/>
    <property type="match status" value="1"/>
</dbReference>
<dbReference type="InterPro" id="IPR002123">
    <property type="entry name" value="Plipid/glycerol_acylTrfase"/>
</dbReference>
<evidence type="ECO:0000259" key="4">
    <source>
        <dbReference type="SMART" id="SM00563"/>
    </source>
</evidence>